<dbReference type="InterPro" id="IPR032466">
    <property type="entry name" value="Metal_Hydrolase"/>
</dbReference>
<comment type="caution">
    <text evidence="3">The sequence shown here is derived from an EMBL/GenBank/DDBJ whole genome shotgun (WGS) entry which is preliminary data.</text>
</comment>
<evidence type="ECO:0000259" key="2">
    <source>
        <dbReference type="Pfam" id="PF04909"/>
    </source>
</evidence>
<evidence type="ECO:0000256" key="1">
    <source>
        <dbReference type="ARBA" id="ARBA00038310"/>
    </source>
</evidence>
<dbReference type="PANTHER" id="PTHR43569">
    <property type="entry name" value="AMIDOHYDROLASE"/>
    <property type="match status" value="1"/>
</dbReference>
<sequence length="266" mass="29729">MCSTVVNKLRVVDSHFHIWDPAVQHLPWLATASPAIRRRFTLDDLAREYAAYDDVEFLGGVYIEVDQEDWAQEDRLLAQNKDPRLLACMLRTEVGPSMRVPLHARGVRDPLHVDSSPRGRCLDPKFIAGLELLAHHGLPFEVTNRGEEIGDIAQAFSRVPALTMIFDHLGNVKELDWGTKDALSQIAELPNSYIKISGDEPVDPRVAEYVKQVFGPKKVLFASNYPVVLASGSFRAHFDQCRSIFGDDPDFFAGNAIRAYGLTVSV</sequence>
<feature type="domain" description="Amidohydrolase-related" evidence="2">
    <location>
        <begin position="12"/>
        <end position="262"/>
    </location>
</feature>
<proteinExistence type="inferred from homology"/>
<dbReference type="SUPFAM" id="SSF51556">
    <property type="entry name" value="Metallo-dependent hydrolases"/>
    <property type="match status" value="1"/>
</dbReference>
<dbReference type="RefSeq" id="WP_007000323.1">
    <property type="nucleotide sequence ID" value="NZ_JH992955.1"/>
</dbReference>
<dbReference type="InterPro" id="IPR052350">
    <property type="entry name" value="Metallo-dep_Lactonases"/>
</dbReference>
<comment type="similarity">
    <text evidence="1">Belongs to the metallo-dependent hydrolases superfamily.</text>
</comment>
<accession>K9EYF5</accession>
<protein>
    <recommendedName>
        <fullName evidence="2">Amidohydrolase-related domain-containing protein</fullName>
    </recommendedName>
</protein>
<dbReference type="EMBL" id="AGWL01000001">
    <property type="protein sequence ID" value="EKU96017.1"/>
    <property type="molecule type" value="Genomic_DNA"/>
</dbReference>
<reference evidence="3 4" key="1">
    <citation type="submission" date="2012-09" db="EMBL/GenBank/DDBJ databases">
        <title>The Genome Sequence of Actinobaculum massiliae ACS-171-V-COL2.</title>
        <authorList>
            <consortium name="The Broad Institute Genome Sequencing Platform"/>
            <person name="Earl A."/>
            <person name="Ward D."/>
            <person name="Feldgarden M."/>
            <person name="Gevers D."/>
            <person name="Saerens B."/>
            <person name="Vaneechoutte M."/>
            <person name="Walker B."/>
            <person name="Young S.K."/>
            <person name="Zeng Q."/>
            <person name="Gargeya S."/>
            <person name="Fitzgerald M."/>
            <person name="Haas B."/>
            <person name="Abouelleil A."/>
            <person name="Alvarado L."/>
            <person name="Arachchi H.M."/>
            <person name="Berlin A."/>
            <person name="Chapman S.B."/>
            <person name="Goldberg J."/>
            <person name="Griggs A."/>
            <person name="Gujja S."/>
            <person name="Hansen M."/>
            <person name="Howarth C."/>
            <person name="Imamovic A."/>
            <person name="Larimer J."/>
            <person name="McCowen C."/>
            <person name="Montmayeur A."/>
            <person name="Murphy C."/>
            <person name="Neiman D."/>
            <person name="Pearson M."/>
            <person name="Priest M."/>
            <person name="Roberts A."/>
            <person name="Saif S."/>
            <person name="Shea T."/>
            <person name="Sisk P."/>
            <person name="Sykes S."/>
            <person name="Wortman J."/>
            <person name="Nusbaum C."/>
            <person name="Birren B."/>
        </authorList>
    </citation>
    <scope>NUCLEOTIDE SEQUENCE [LARGE SCALE GENOMIC DNA]</scope>
    <source>
        <strain evidence="4">ACS-171-V-Col2</strain>
    </source>
</reference>
<dbReference type="AlphaFoldDB" id="K9EYF5"/>
<dbReference type="eggNOG" id="COG3618">
    <property type="taxonomic scope" value="Bacteria"/>
</dbReference>
<dbReference type="PATRIC" id="fig|883066.3.peg.108"/>
<dbReference type="HOGENOM" id="CLU_044590_3_2_11"/>
<dbReference type="PANTHER" id="PTHR43569:SF2">
    <property type="entry name" value="AMIDOHYDROLASE-RELATED DOMAIN-CONTAINING PROTEIN"/>
    <property type="match status" value="1"/>
</dbReference>
<keyword evidence="4" id="KW-1185">Reference proteome</keyword>
<dbReference type="Proteomes" id="UP000009888">
    <property type="component" value="Unassembled WGS sequence"/>
</dbReference>
<evidence type="ECO:0000313" key="3">
    <source>
        <dbReference type="EMBL" id="EKU96017.1"/>
    </source>
</evidence>
<name>K9EYF5_9ACTO</name>
<organism evidence="3 4">
    <name type="scientific">Actinobaculum massiliense ACS-171-V-Col2</name>
    <dbReference type="NCBI Taxonomy" id="883066"/>
    <lineage>
        <taxon>Bacteria</taxon>
        <taxon>Bacillati</taxon>
        <taxon>Actinomycetota</taxon>
        <taxon>Actinomycetes</taxon>
        <taxon>Actinomycetales</taxon>
        <taxon>Actinomycetaceae</taxon>
        <taxon>Actinobaculum</taxon>
    </lineage>
</organism>
<dbReference type="InterPro" id="IPR006680">
    <property type="entry name" value="Amidohydro-rel"/>
</dbReference>
<dbReference type="GO" id="GO:0016787">
    <property type="term" value="F:hydrolase activity"/>
    <property type="evidence" value="ECO:0007669"/>
    <property type="project" value="InterPro"/>
</dbReference>
<dbReference type="STRING" id="202789.GCA_001457435_00177"/>
<evidence type="ECO:0000313" key="4">
    <source>
        <dbReference type="Proteomes" id="UP000009888"/>
    </source>
</evidence>
<dbReference type="Gene3D" id="3.20.20.140">
    <property type="entry name" value="Metal-dependent hydrolases"/>
    <property type="match status" value="1"/>
</dbReference>
<gene>
    <name evidence="3" type="ORF">HMPREF9233_00105</name>
</gene>
<dbReference type="Pfam" id="PF04909">
    <property type="entry name" value="Amidohydro_2"/>
    <property type="match status" value="1"/>
</dbReference>